<keyword evidence="2" id="KW-1185">Reference proteome</keyword>
<sequence length="745" mass="83425">MKKNFLLSQALLPVIAVMHVSAADSVMSDSASVSLPDVEIVANRATKKTPVAFTEFGRAELDKSNDARDIPYLLQSTPSVVTTSDAGSGIGYTSMRIRGTDGSRINVTANGIPINNPESHNVYWVNMPDLASSLNNIQIQRGAGTSTNGAASFGATINMVTDAPVEDAYGELSGAYGAYETSRVTLRAGTGLLGGHWSADARLSCLGSDGYIERASSKLWSYFAQLAYSSRSTNIRLIAFGGKERTYMAWDYASKEDMEKYGRRYNPCGKYTDSDGNTAYYPDQYDNYIQHHLQLHLLQRLGDYWRINAALHYTADDGYYNQYKTSRTLKEYGLDPFYNAEGQLVEKSDLVRLKNNENGFGGATFSATYERGPLRVVSGGAANYFKGNHFGQVAWVRNYIGSVNPLQEYYRNKGKKFDSNIYVRANYDFLRHFSAYADLQLRHIHYTIKGVSDNYDYAADAPAMLDIHRDWNFFNPKFGINFSTGAHRAFMSMSVAHKEPTRDNFTDADPSRMPDAETLYDYEAGYSFSASAFTLGANIYYMYYRDQLVATGELSDTGNPISVNVPSSYRAGIELQAAVKPCKWFEWQANATLSRNRIKNFVEYIYEDEWTNPITFNRGNTPIAFSPDFIFNNAFNFSFLKNAEASFTSHYVSSQYMNNAKSAEAKLDSYFVSNLHLAYTFKKITGVKSLRVGLSVYNVFSEKYFNNGYAGAGYYVENGEKVIYRYAGYAAQAPAHVMATVMLRF</sequence>
<evidence type="ECO:0000313" key="2">
    <source>
        <dbReference type="Proteomes" id="UP000305401"/>
    </source>
</evidence>
<name>A0AC61S6J6_9BACT</name>
<accession>A0AC61S6J6</accession>
<dbReference type="EMBL" id="SSTG01000023">
    <property type="protein sequence ID" value="THG54294.1"/>
    <property type="molecule type" value="Genomic_DNA"/>
</dbReference>
<reference evidence="1" key="1">
    <citation type="submission" date="2019-04" db="EMBL/GenBank/DDBJ databases">
        <title>Microbes associate with the intestines of laboratory mice.</title>
        <authorList>
            <person name="Navarre W."/>
            <person name="Wong E."/>
            <person name="Huang K.C."/>
            <person name="Tropini C."/>
            <person name="Ng K."/>
            <person name="Yu B."/>
        </authorList>
    </citation>
    <scope>NUCLEOTIDE SEQUENCE</scope>
    <source>
        <strain evidence="1">NM86_A22</strain>
    </source>
</reference>
<dbReference type="Proteomes" id="UP000305401">
    <property type="component" value="Unassembled WGS sequence"/>
</dbReference>
<protein>
    <submittedName>
        <fullName evidence="1">TonB-dependent receptor</fullName>
    </submittedName>
</protein>
<comment type="caution">
    <text evidence="1">The sequence shown here is derived from an EMBL/GenBank/DDBJ whole genome shotgun (WGS) entry which is preliminary data.</text>
</comment>
<keyword evidence="1" id="KW-0675">Receptor</keyword>
<gene>
    <name evidence="1" type="ORF">E5990_03295</name>
</gene>
<proteinExistence type="predicted"/>
<organism evidence="1 2">
    <name type="scientific">Muribaculum caecicola</name>
    <dbReference type="NCBI Taxonomy" id="3038144"/>
    <lineage>
        <taxon>Bacteria</taxon>
        <taxon>Pseudomonadati</taxon>
        <taxon>Bacteroidota</taxon>
        <taxon>Bacteroidia</taxon>
        <taxon>Bacteroidales</taxon>
        <taxon>Muribaculaceae</taxon>
        <taxon>Muribaculum</taxon>
    </lineage>
</organism>
<evidence type="ECO:0000313" key="1">
    <source>
        <dbReference type="EMBL" id="THG54294.1"/>
    </source>
</evidence>